<evidence type="ECO:0000313" key="8">
    <source>
        <dbReference type="Proteomes" id="UP000031030"/>
    </source>
</evidence>
<accession>A0A0B2A3C1</accession>
<evidence type="ECO:0000256" key="4">
    <source>
        <dbReference type="PROSITE-ProRule" id="PRU00510"/>
    </source>
</evidence>
<protein>
    <submittedName>
        <fullName evidence="7">Molecular chaperone DnaK</fullName>
    </submittedName>
</protein>
<evidence type="ECO:0000313" key="7">
    <source>
        <dbReference type="EMBL" id="KHK96097.1"/>
    </source>
</evidence>
<feature type="coiled-coil region" evidence="5">
    <location>
        <begin position="8"/>
        <end position="35"/>
    </location>
</feature>
<keyword evidence="5" id="KW-0175">Coiled coil</keyword>
<reference evidence="7 8" key="1">
    <citation type="submission" date="2014-11" db="EMBL/GenBank/DDBJ databases">
        <title>Genome sequence of Microbacterium mangrovi MUSC 115(T).</title>
        <authorList>
            <person name="Lee L.-H."/>
        </authorList>
    </citation>
    <scope>NUCLEOTIDE SEQUENCE [LARGE SCALE GENOMIC DNA]</scope>
    <source>
        <strain evidence="7 8">MUSC 115</strain>
    </source>
</reference>
<dbReference type="EMBL" id="JTDK01000017">
    <property type="protein sequence ID" value="KHK96097.1"/>
    <property type="molecule type" value="Genomic_DNA"/>
</dbReference>
<keyword evidence="8" id="KW-1185">Reference proteome</keyword>
<dbReference type="OrthoDB" id="1121111at2"/>
<evidence type="ECO:0000256" key="3">
    <source>
        <dbReference type="ARBA" id="ARBA00022833"/>
    </source>
</evidence>
<dbReference type="PROSITE" id="PS51128">
    <property type="entry name" value="ZF_DKSA_2"/>
    <property type="match status" value="1"/>
</dbReference>
<dbReference type="PANTHER" id="PTHR33823:SF4">
    <property type="entry name" value="GENERAL STRESS PROTEIN 16O"/>
    <property type="match status" value="1"/>
</dbReference>
<feature type="zinc finger region" description="dksA C4-type" evidence="4">
    <location>
        <begin position="88"/>
        <end position="112"/>
    </location>
</feature>
<dbReference type="SUPFAM" id="SSF57716">
    <property type="entry name" value="Glucocorticoid receptor-like (DNA-binding domain)"/>
    <property type="match status" value="1"/>
</dbReference>
<sequence length="118" mass="12902">MPRTTDPVRRLQERAAALEETLAHLDLDVEEMRAERADGVADDEHDPEGVTLSAEWQRIDALRRSALAEQVQIQSALGRVADGTYGVCIRCGKRIPAGRLEVRPMAAMCVECTEATGG</sequence>
<gene>
    <name evidence="7" type="ORF">LK09_17075</name>
</gene>
<evidence type="ECO:0000259" key="6">
    <source>
        <dbReference type="Pfam" id="PF01258"/>
    </source>
</evidence>
<dbReference type="RefSeq" id="WP_039402373.1">
    <property type="nucleotide sequence ID" value="NZ_JTDK01000017.1"/>
</dbReference>
<keyword evidence="1" id="KW-0479">Metal-binding</keyword>
<dbReference type="PANTHER" id="PTHR33823">
    <property type="entry name" value="RNA POLYMERASE-BINDING TRANSCRIPTION FACTOR DKSA-RELATED"/>
    <property type="match status" value="1"/>
</dbReference>
<dbReference type="Proteomes" id="UP000031030">
    <property type="component" value="Unassembled WGS sequence"/>
</dbReference>
<dbReference type="GO" id="GO:0008270">
    <property type="term" value="F:zinc ion binding"/>
    <property type="evidence" value="ECO:0007669"/>
    <property type="project" value="UniProtKB-KW"/>
</dbReference>
<organism evidence="7 8">
    <name type="scientific">Microbacterium mangrovi</name>
    <dbReference type="NCBI Taxonomy" id="1348253"/>
    <lineage>
        <taxon>Bacteria</taxon>
        <taxon>Bacillati</taxon>
        <taxon>Actinomycetota</taxon>
        <taxon>Actinomycetes</taxon>
        <taxon>Micrococcales</taxon>
        <taxon>Microbacteriaceae</taxon>
        <taxon>Microbacterium</taxon>
    </lineage>
</organism>
<dbReference type="Pfam" id="PF01258">
    <property type="entry name" value="zf-dskA_traR"/>
    <property type="match status" value="1"/>
</dbReference>
<keyword evidence="2" id="KW-0863">Zinc-finger</keyword>
<name>A0A0B2A3C1_9MICO</name>
<comment type="caution">
    <text evidence="7">The sequence shown here is derived from an EMBL/GenBank/DDBJ whole genome shotgun (WGS) entry which is preliminary data.</text>
</comment>
<evidence type="ECO:0000256" key="5">
    <source>
        <dbReference type="SAM" id="Coils"/>
    </source>
</evidence>
<dbReference type="STRING" id="1348253.LK09_17075"/>
<evidence type="ECO:0000256" key="2">
    <source>
        <dbReference type="ARBA" id="ARBA00022771"/>
    </source>
</evidence>
<proteinExistence type="predicted"/>
<feature type="domain" description="Zinc finger DksA/TraR C4-type" evidence="6">
    <location>
        <begin position="83"/>
        <end position="112"/>
    </location>
</feature>
<dbReference type="AlphaFoldDB" id="A0A0B2A3C1"/>
<dbReference type="InterPro" id="IPR000962">
    <property type="entry name" value="Znf_DskA_TraR"/>
</dbReference>
<dbReference type="Gene3D" id="1.20.120.910">
    <property type="entry name" value="DksA, coiled-coil domain"/>
    <property type="match status" value="1"/>
</dbReference>
<keyword evidence="3" id="KW-0862">Zinc</keyword>
<evidence type="ECO:0000256" key="1">
    <source>
        <dbReference type="ARBA" id="ARBA00022723"/>
    </source>
</evidence>